<comment type="similarity">
    <text evidence="1">Belongs to the SUI1 family.</text>
</comment>
<protein>
    <submittedName>
        <fullName evidence="6">Translation initiation factor</fullName>
    </submittedName>
</protein>
<dbReference type="PANTHER" id="PTHR12789:SF0">
    <property type="entry name" value="DENSITY-REGULATED PROTEIN"/>
    <property type="match status" value="1"/>
</dbReference>
<sequence>MSKKRNSSNGIVYSTDPGYQYQHEEQPEQDTLSPAQQRLKVKLDTKQRAGKTVTVVDGFVGKEEDLEKLGKDLKTKCGTGGSVKDGQILIQGDYKEKVLKWLQDWGYKTS</sequence>
<feature type="domain" description="SUI1" evidence="5">
    <location>
        <begin position="45"/>
        <end position="106"/>
    </location>
</feature>
<keyword evidence="6" id="KW-0396">Initiation factor</keyword>
<reference evidence="7" key="1">
    <citation type="submission" date="2021-03" db="EMBL/GenBank/DDBJ databases">
        <title>Assistant Professor.</title>
        <authorList>
            <person name="Huq M.A."/>
        </authorList>
    </citation>
    <scope>NUCLEOTIDE SEQUENCE [LARGE SCALE GENOMIC DNA]</scope>
    <source>
        <strain evidence="7">MAH-28</strain>
    </source>
</reference>
<dbReference type="InterPro" id="IPR005872">
    <property type="entry name" value="SUI1_arc_bac"/>
</dbReference>
<evidence type="ECO:0000313" key="7">
    <source>
        <dbReference type="Proteomes" id="UP000679126"/>
    </source>
</evidence>
<keyword evidence="7" id="KW-1185">Reference proteome</keyword>
<evidence type="ECO:0000256" key="1">
    <source>
        <dbReference type="ARBA" id="ARBA00005422"/>
    </source>
</evidence>
<dbReference type="PROSITE" id="PS50296">
    <property type="entry name" value="SUI1"/>
    <property type="match status" value="1"/>
</dbReference>
<dbReference type="CDD" id="cd11567">
    <property type="entry name" value="YciH_like"/>
    <property type="match status" value="1"/>
</dbReference>
<feature type="region of interest" description="Disordered" evidence="4">
    <location>
        <begin position="1"/>
        <end position="34"/>
    </location>
</feature>
<dbReference type="Proteomes" id="UP000679126">
    <property type="component" value="Unassembled WGS sequence"/>
</dbReference>
<evidence type="ECO:0000256" key="4">
    <source>
        <dbReference type="SAM" id="MobiDB-lite"/>
    </source>
</evidence>
<dbReference type="SUPFAM" id="SSF55159">
    <property type="entry name" value="eIF1-like"/>
    <property type="match status" value="1"/>
</dbReference>
<dbReference type="Gene3D" id="3.30.780.10">
    <property type="entry name" value="SUI1-like domain"/>
    <property type="match status" value="1"/>
</dbReference>
<dbReference type="PANTHER" id="PTHR12789">
    <property type="entry name" value="DENSITY-REGULATED PROTEIN HOMOLOG"/>
    <property type="match status" value="1"/>
</dbReference>
<evidence type="ECO:0000256" key="3">
    <source>
        <dbReference type="ARBA" id="ARBA00022917"/>
    </source>
</evidence>
<evidence type="ECO:0000313" key="6">
    <source>
        <dbReference type="EMBL" id="MBO9152657.1"/>
    </source>
</evidence>
<keyword evidence="3" id="KW-0648">Protein biosynthesis</keyword>
<keyword evidence="2" id="KW-0810">Translation regulation</keyword>
<proteinExistence type="inferred from homology"/>
<dbReference type="InterPro" id="IPR050318">
    <property type="entry name" value="DENR/SUI1_TIF"/>
</dbReference>
<dbReference type="InterPro" id="IPR036877">
    <property type="entry name" value="SUI1_dom_sf"/>
</dbReference>
<organism evidence="6 7">
    <name type="scientific">Chitinophaga chungangae</name>
    <dbReference type="NCBI Taxonomy" id="2821488"/>
    <lineage>
        <taxon>Bacteria</taxon>
        <taxon>Pseudomonadati</taxon>
        <taxon>Bacteroidota</taxon>
        <taxon>Chitinophagia</taxon>
        <taxon>Chitinophagales</taxon>
        <taxon>Chitinophagaceae</taxon>
        <taxon>Chitinophaga</taxon>
    </lineage>
</organism>
<dbReference type="GO" id="GO:0003743">
    <property type="term" value="F:translation initiation factor activity"/>
    <property type="evidence" value="ECO:0007669"/>
    <property type="project" value="UniProtKB-KW"/>
</dbReference>
<gene>
    <name evidence="6" type="ORF">J7I43_10575</name>
</gene>
<accession>A0ABS3YD99</accession>
<evidence type="ECO:0000259" key="5">
    <source>
        <dbReference type="PROSITE" id="PS50296"/>
    </source>
</evidence>
<dbReference type="InterPro" id="IPR001950">
    <property type="entry name" value="SUI1"/>
</dbReference>
<dbReference type="RefSeq" id="WP_209145642.1">
    <property type="nucleotide sequence ID" value="NZ_JAGHKP010000002.1"/>
</dbReference>
<dbReference type="PIRSF" id="PIRSF037511">
    <property type="entry name" value="Transl_init_SUI1_pro"/>
    <property type="match status" value="1"/>
</dbReference>
<dbReference type="Pfam" id="PF01253">
    <property type="entry name" value="SUI1"/>
    <property type="match status" value="1"/>
</dbReference>
<comment type="caution">
    <text evidence="6">The sequence shown here is derived from an EMBL/GenBank/DDBJ whole genome shotgun (WGS) entry which is preliminary data.</text>
</comment>
<dbReference type="EMBL" id="JAGHKP010000002">
    <property type="protein sequence ID" value="MBO9152657.1"/>
    <property type="molecule type" value="Genomic_DNA"/>
</dbReference>
<evidence type="ECO:0000256" key="2">
    <source>
        <dbReference type="ARBA" id="ARBA00022845"/>
    </source>
</evidence>
<name>A0ABS3YD99_9BACT</name>